<sequence>MSKENEKKPIQCFLYSGSHRVRDCLHRLMLFAIVKEDEVKPDEEKVLRIRSMILQFAKEKMDYKQKGLMFVDINIIGQRRSALVDTEGSDLFLSEKATGKLGLSVIKSNKRIKVVYSKKVPIVEVA</sequence>
<evidence type="ECO:0000313" key="2">
    <source>
        <dbReference type="Proteomes" id="UP000828251"/>
    </source>
</evidence>
<dbReference type="OrthoDB" id="2431547at2759"/>
<comment type="caution">
    <text evidence="1">The sequence shown here is derived from an EMBL/GenBank/DDBJ whole genome shotgun (WGS) entry which is preliminary data.</text>
</comment>
<keyword evidence="2" id="KW-1185">Reference proteome</keyword>
<organism evidence="1 2">
    <name type="scientific">Gossypium stocksii</name>
    <dbReference type="NCBI Taxonomy" id="47602"/>
    <lineage>
        <taxon>Eukaryota</taxon>
        <taxon>Viridiplantae</taxon>
        <taxon>Streptophyta</taxon>
        <taxon>Embryophyta</taxon>
        <taxon>Tracheophyta</taxon>
        <taxon>Spermatophyta</taxon>
        <taxon>Magnoliopsida</taxon>
        <taxon>eudicotyledons</taxon>
        <taxon>Gunneridae</taxon>
        <taxon>Pentapetalae</taxon>
        <taxon>rosids</taxon>
        <taxon>malvids</taxon>
        <taxon>Malvales</taxon>
        <taxon>Malvaceae</taxon>
        <taxon>Malvoideae</taxon>
        <taxon>Gossypium</taxon>
    </lineage>
</organism>
<evidence type="ECO:0000313" key="1">
    <source>
        <dbReference type="EMBL" id="KAH1130173.1"/>
    </source>
</evidence>
<dbReference type="AlphaFoldDB" id="A0A9D4AM92"/>
<name>A0A9D4AM92_9ROSI</name>
<dbReference type="EMBL" id="JAIQCV010000001">
    <property type="protein sequence ID" value="KAH1130173.1"/>
    <property type="molecule type" value="Genomic_DNA"/>
</dbReference>
<dbReference type="Proteomes" id="UP000828251">
    <property type="component" value="Unassembled WGS sequence"/>
</dbReference>
<proteinExistence type="predicted"/>
<protein>
    <submittedName>
        <fullName evidence="1">Uncharacterized protein</fullName>
    </submittedName>
</protein>
<accession>A0A9D4AM92</accession>
<gene>
    <name evidence="1" type="ORF">J1N35_001551</name>
</gene>
<reference evidence="1 2" key="1">
    <citation type="journal article" date="2021" name="Plant Biotechnol. J.">
        <title>Multi-omics assisted identification of the key and species-specific regulatory components of drought-tolerant mechanisms in Gossypium stocksii.</title>
        <authorList>
            <person name="Yu D."/>
            <person name="Ke L."/>
            <person name="Zhang D."/>
            <person name="Wu Y."/>
            <person name="Sun Y."/>
            <person name="Mei J."/>
            <person name="Sun J."/>
            <person name="Sun Y."/>
        </authorList>
    </citation>
    <scope>NUCLEOTIDE SEQUENCE [LARGE SCALE GENOMIC DNA]</scope>
    <source>
        <strain evidence="2">cv. E1</strain>
        <tissue evidence="1">Leaf</tissue>
    </source>
</reference>